<dbReference type="STRING" id="1178482.AR456_10090"/>
<keyword evidence="4 7" id="KW-0812">Transmembrane</keyword>
<gene>
    <name evidence="9" type="ORF">BJB45_16610</name>
</gene>
<feature type="transmembrane region" description="Helical" evidence="7">
    <location>
        <begin position="21"/>
        <end position="45"/>
    </location>
</feature>
<evidence type="ECO:0000256" key="2">
    <source>
        <dbReference type="ARBA" id="ARBA00022448"/>
    </source>
</evidence>
<feature type="transmembrane region" description="Helical" evidence="7">
    <location>
        <begin position="148"/>
        <end position="166"/>
    </location>
</feature>
<feature type="domain" description="ABC transmembrane type-1" evidence="8">
    <location>
        <begin position="84"/>
        <end position="273"/>
    </location>
</feature>
<dbReference type="RefSeq" id="WP_021817528.1">
    <property type="nucleotide sequence ID" value="NZ_AVBC01000014.1"/>
</dbReference>
<evidence type="ECO:0000256" key="3">
    <source>
        <dbReference type="ARBA" id="ARBA00022475"/>
    </source>
</evidence>
<dbReference type="InterPro" id="IPR035906">
    <property type="entry name" value="MetI-like_sf"/>
</dbReference>
<dbReference type="PANTHER" id="PTHR43386">
    <property type="entry name" value="OLIGOPEPTIDE TRANSPORT SYSTEM PERMEASE PROTEIN APPC"/>
    <property type="match status" value="1"/>
</dbReference>
<sequence>MIASRSPSLLLSVSRFRWRFAGARQCGLALLVALVAFAWLAPLLFNVDSSRQDLMNTLAAPGIQHPLGTDHLGRSMLARVASAIRLSLGLALLSVATAALPGLLAGVVAGWRGGWTDRLLSTAADCVLALPGLLLVLMLAAIAPGNFWTLYIGIALVLWVEYFRVVRSATRLLAASPQVESSQLLGFSRWYIFRRHLWPELAPQVTTLAAFGAATSILAVSSLGFVSIGLKPPTAELGLMMTELFPYYQEAPWVLAQPVLALFLMVLSFHLLAGKEPQ</sequence>
<feature type="transmembrane region" description="Helical" evidence="7">
    <location>
        <begin position="205"/>
        <end position="230"/>
    </location>
</feature>
<dbReference type="CDD" id="cd06261">
    <property type="entry name" value="TM_PBP2"/>
    <property type="match status" value="1"/>
</dbReference>
<keyword evidence="3" id="KW-1003">Cell membrane</keyword>
<keyword evidence="6 7" id="KW-0472">Membrane</keyword>
<accession>W1NCJ6</accession>
<dbReference type="Gene3D" id="1.10.3720.10">
    <property type="entry name" value="MetI-like"/>
    <property type="match status" value="1"/>
</dbReference>
<dbReference type="GO" id="GO:0071916">
    <property type="term" value="F:dipeptide transmembrane transporter activity"/>
    <property type="evidence" value="ECO:0007669"/>
    <property type="project" value="TreeGrafter"/>
</dbReference>
<dbReference type="PATRIC" id="fig|1178482.3.peg.582"/>
<evidence type="ECO:0000259" key="8">
    <source>
        <dbReference type="PROSITE" id="PS50928"/>
    </source>
</evidence>
<dbReference type="InterPro" id="IPR050366">
    <property type="entry name" value="BP-dependent_transpt_permease"/>
</dbReference>
<dbReference type="Proteomes" id="UP000019113">
    <property type="component" value="Unassembled WGS sequence"/>
</dbReference>
<dbReference type="Pfam" id="PF00528">
    <property type="entry name" value="BPD_transp_1"/>
    <property type="match status" value="1"/>
</dbReference>
<keyword evidence="10" id="KW-1185">Reference proteome</keyword>
<evidence type="ECO:0000256" key="7">
    <source>
        <dbReference type="RuleBase" id="RU363032"/>
    </source>
</evidence>
<evidence type="ECO:0000256" key="4">
    <source>
        <dbReference type="ARBA" id="ARBA00022692"/>
    </source>
</evidence>
<evidence type="ECO:0000256" key="6">
    <source>
        <dbReference type="ARBA" id="ARBA00023136"/>
    </source>
</evidence>
<name>W1NCJ6_9GAMM</name>
<feature type="transmembrane region" description="Helical" evidence="7">
    <location>
        <begin position="250"/>
        <end position="273"/>
    </location>
</feature>
<feature type="transmembrane region" description="Helical" evidence="7">
    <location>
        <begin position="86"/>
        <end position="111"/>
    </location>
</feature>
<dbReference type="OrthoDB" id="9783218at2"/>
<dbReference type="GO" id="GO:0005886">
    <property type="term" value="C:plasma membrane"/>
    <property type="evidence" value="ECO:0007669"/>
    <property type="project" value="UniProtKB-SubCell"/>
</dbReference>
<feature type="transmembrane region" description="Helical" evidence="7">
    <location>
        <begin position="123"/>
        <end position="142"/>
    </location>
</feature>
<dbReference type="SUPFAM" id="SSF161098">
    <property type="entry name" value="MetI-like"/>
    <property type="match status" value="1"/>
</dbReference>
<dbReference type="EMBL" id="AVBC01000014">
    <property type="protein sequence ID" value="ERL52901.1"/>
    <property type="molecule type" value="Genomic_DNA"/>
</dbReference>
<evidence type="ECO:0000256" key="1">
    <source>
        <dbReference type="ARBA" id="ARBA00004651"/>
    </source>
</evidence>
<comment type="similarity">
    <text evidence="7">Belongs to the binding-protein-dependent transport system permease family.</text>
</comment>
<keyword evidence="5 7" id="KW-1133">Transmembrane helix</keyword>
<proteinExistence type="inferred from homology"/>
<organism evidence="9 10">
    <name type="scientific">Halomonas huangheensis</name>
    <dbReference type="NCBI Taxonomy" id="1178482"/>
    <lineage>
        <taxon>Bacteria</taxon>
        <taxon>Pseudomonadati</taxon>
        <taxon>Pseudomonadota</taxon>
        <taxon>Gammaproteobacteria</taxon>
        <taxon>Oceanospirillales</taxon>
        <taxon>Halomonadaceae</taxon>
        <taxon>Halomonas</taxon>
    </lineage>
</organism>
<keyword evidence="2 7" id="KW-0813">Transport</keyword>
<dbReference type="PANTHER" id="PTHR43386:SF1">
    <property type="entry name" value="D,D-DIPEPTIDE TRANSPORT SYSTEM PERMEASE PROTEIN DDPC-RELATED"/>
    <property type="match status" value="1"/>
</dbReference>
<dbReference type="AlphaFoldDB" id="W1NCJ6"/>
<reference evidence="9 10" key="1">
    <citation type="submission" date="2013-08" db="EMBL/GenBank/DDBJ databases">
        <title>draft genome of Halomonas huanghegensis, strain BJGMM-B45T.</title>
        <authorList>
            <person name="Miao C."/>
            <person name="Wan Y."/>
            <person name="Jin W."/>
        </authorList>
    </citation>
    <scope>NUCLEOTIDE SEQUENCE [LARGE SCALE GENOMIC DNA]</scope>
    <source>
        <strain evidence="9 10">BJGMM-B45</strain>
    </source>
</reference>
<evidence type="ECO:0000313" key="9">
    <source>
        <dbReference type="EMBL" id="ERL52901.1"/>
    </source>
</evidence>
<evidence type="ECO:0000256" key="5">
    <source>
        <dbReference type="ARBA" id="ARBA00022989"/>
    </source>
</evidence>
<dbReference type="InterPro" id="IPR000515">
    <property type="entry name" value="MetI-like"/>
</dbReference>
<comment type="subcellular location">
    <subcellularLocation>
        <location evidence="1 7">Cell membrane</location>
        <topology evidence="1 7">Multi-pass membrane protein</topology>
    </subcellularLocation>
</comment>
<protein>
    <recommendedName>
        <fullName evidence="8">ABC transmembrane type-1 domain-containing protein</fullName>
    </recommendedName>
</protein>
<dbReference type="eggNOG" id="COG1173">
    <property type="taxonomic scope" value="Bacteria"/>
</dbReference>
<dbReference type="PROSITE" id="PS50928">
    <property type="entry name" value="ABC_TM1"/>
    <property type="match status" value="1"/>
</dbReference>
<comment type="caution">
    <text evidence="9">The sequence shown here is derived from an EMBL/GenBank/DDBJ whole genome shotgun (WGS) entry which is preliminary data.</text>
</comment>
<evidence type="ECO:0000313" key="10">
    <source>
        <dbReference type="Proteomes" id="UP000019113"/>
    </source>
</evidence>